<protein>
    <recommendedName>
        <fullName evidence="3">DNA alkylation repair protein</fullName>
    </recommendedName>
</protein>
<proteinExistence type="predicted"/>
<evidence type="ECO:0000313" key="1">
    <source>
        <dbReference type="EMBL" id="TCS96640.1"/>
    </source>
</evidence>
<dbReference type="AlphaFoldDB" id="A0A4R3LBN4"/>
<keyword evidence="2" id="KW-1185">Reference proteome</keyword>
<comment type="caution">
    <text evidence="1">The sequence shown here is derived from an EMBL/GenBank/DDBJ whole genome shotgun (WGS) entry which is preliminary data.</text>
</comment>
<organism evidence="1 2">
    <name type="scientific">Hazenella coriacea</name>
    <dbReference type="NCBI Taxonomy" id="1179467"/>
    <lineage>
        <taxon>Bacteria</taxon>
        <taxon>Bacillati</taxon>
        <taxon>Bacillota</taxon>
        <taxon>Bacilli</taxon>
        <taxon>Bacillales</taxon>
        <taxon>Thermoactinomycetaceae</taxon>
        <taxon>Hazenella</taxon>
    </lineage>
</organism>
<dbReference type="OrthoDB" id="2382008at2"/>
<evidence type="ECO:0000313" key="2">
    <source>
        <dbReference type="Proteomes" id="UP000294937"/>
    </source>
</evidence>
<name>A0A4R3LBN4_9BACL</name>
<sequence>MSFPYLCPHCGTNRSRFNLIEQVVQSVKKDRETGDVIEYLDPDDPLQFKYDGDPYRVQCGVCGMVEAERLFIQQARIHQS</sequence>
<dbReference type="Proteomes" id="UP000294937">
    <property type="component" value="Unassembled WGS sequence"/>
</dbReference>
<dbReference type="EMBL" id="SMAG01000001">
    <property type="protein sequence ID" value="TCS96640.1"/>
    <property type="molecule type" value="Genomic_DNA"/>
</dbReference>
<accession>A0A4R3LBN4</accession>
<reference evidence="1 2" key="1">
    <citation type="submission" date="2019-03" db="EMBL/GenBank/DDBJ databases">
        <title>Genomic Encyclopedia of Type Strains, Phase IV (KMG-IV): sequencing the most valuable type-strain genomes for metagenomic binning, comparative biology and taxonomic classification.</title>
        <authorList>
            <person name="Goeker M."/>
        </authorList>
    </citation>
    <scope>NUCLEOTIDE SEQUENCE [LARGE SCALE GENOMIC DNA]</scope>
    <source>
        <strain evidence="1 2">DSM 45707</strain>
    </source>
</reference>
<dbReference type="RefSeq" id="WP_131923040.1">
    <property type="nucleotide sequence ID" value="NZ_SMAG01000001.1"/>
</dbReference>
<gene>
    <name evidence="1" type="ORF">EDD58_101276</name>
</gene>
<evidence type="ECO:0008006" key="3">
    <source>
        <dbReference type="Google" id="ProtNLM"/>
    </source>
</evidence>